<proteinExistence type="predicted"/>
<accession>A0A934M550</accession>
<gene>
    <name evidence="1" type="ORF">I6U51_19795</name>
</gene>
<evidence type="ECO:0000313" key="2">
    <source>
        <dbReference type="Proteomes" id="UP000622687"/>
    </source>
</evidence>
<dbReference type="Proteomes" id="UP000622687">
    <property type="component" value="Unassembled WGS sequence"/>
</dbReference>
<dbReference type="Pfam" id="PF19952">
    <property type="entry name" value="DUF6414"/>
    <property type="match status" value="1"/>
</dbReference>
<dbReference type="EMBL" id="JAEEGB010000035">
    <property type="protein sequence ID" value="MBI6874917.1"/>
    <property type="molecule type" value="Genomic_DNA"/>
</dbReference>
<dbReference type="InterPro" id="IPR045633">
    <property type="entry name" value="DUF6414"/>
</dbReference>
<sequence>MVNGIPVYINQDLVLDLAALMCDGFEQSRTVRNREEVEAHFRTTQENRFQETVQKRAVVTNEKDFGKFHGEINFLKDVNSNIIFTDFSRFNIVRDMLLDKNMIKQIIEKDIFDSKIKCCEYVEFTANMTTTSLLSSINTLIGVIESYDIKILDNLIREKLAGITNITFILNQLKFLSNSLSMNNTTDIVLNINCFNVVLTVNLNDFSNKNAYVYDLAHSELRVLGKVSRIVDVDNYFDLLRKTATSDYYNRFLESLAPYLAVLNSNGILVPDNFTTKVNGPGLNVIPVAIYV</sequence>
<evidence type="ECO:0000313" key="1">
    <source>
        <dbReference type="EMBL" id="MBI6874917.1"/>
    </source>
</evidence>
<protein>
    <submittedName>
        <fullName evidence="1">Uncharacterized protein</fullName>
    </submittedName>
</protein>
<dbReference type="AlphaFoldDB" id="A0A934M550"/>
<organism evidence="1 2">
    <name type="scientific">Clostridium aciditolerans</name>
    <dbReference type="NCBI Taxonomy" id="339861"/>
    <lineage>
        <taxon>Bacteria</taxon>
        <taxon>Bacillati</taxon>
        <taxon>Bacillota</taxon>
        <taxon>Clostridia</taxon>
        <taxon>Eubacteriales</taxon>
        <taxon>Clostridiaceae</taxon>
        <taxon>Clostridium</taxon>
    </lineage>
</organism>
<comment type="caution">
    <text evidence="1">The sequence shown here is derived from an EMBL/GenBank/DDBJ whole genome shotgun (WGS) entry which is preliminary data.</text>
</comment>
<name>A0A934M550_9CLOT</name>
<keyword evidence="2" id="KW-1185">Reference proteome</keyword>
<reference evidence="1" key="1">
    <citation type="submission" date="2020-12" db="EMBL/GenBank/DDBJ databases">
        <title>Clostridium thailandense sp. nov., a novel acetogenic bacterium isolated from peat land soil in Thailand.</title>
        <authorList>
            <person name="Chaikitkaew S."/>
            <person name="Birkeland N.K."/>
        </authorList>
    </citation>
    <scope>NUCLEOTIDE SEQUENCE</scope>
    <source>
        <strain evidence="1">DSM 17425</strain>
    </source>
</reference>
<dbReference type="RefSeq" id="WP_211144289.1">
    <property type="nucleotide sequence ID" value="NZ_JAEEGB010000035.1"/>
</dbReference>